<dbReference type="GO" id="GO:0006750">
    <property type="term" value="P:glutathione biosynthetic process"/>
    <property type="evidence" value="ECO:0007669"/>
    <property type="project" value="UniProtKB-KW"/>
</dbReference>
<evidence type="ECO:0000256" key="4">
    <source>
        <dbReference type="ARBA" id="ARBA00022684"/>
    </source>
</evidence>
<dbReference type="PATRIC" id="fig|634498.28.peg.467"/>
<dbReference type="HOGENOM" id="CLU_020728_2_1_2"/>
<protein>
    <recommendedName>
        <fullName evidence="2">glutamate--cysteine ligase</fullName>
        <ecNumber evidence="2">6.3.2.2</ecNumber>
    </recommendedName>
</protein>
<evidence type="ECO:0000313" key="10">
    <source>
        <dbReference type="Proteomes" id="UP000008680"/>
    </source>
</evidence>
<dbReference type="GeneID" id="8770105"/>
<gene>
    <name evidence="9" type="primary">gshF</name>
    <name evidence="9" type="ordered locus">mru_0465</name>
</gene>
<dbReference type="GO" id="GO:0046872">
    <property type="term" value="F:metal ion binding"/>
    <property type="evidence" value="ECO:0007669"/>
    <property type="project" value="TreeGrafter"/>
</dbReference>
<evidence type="ECO:0000256" key="1">
    <source>
        <dbReference type="ARBA" id="ARBA00005006"/>
    </source>
</evidence>
<dbReference type="AlphaFoldDB" id="D3E133"/>
<comment type="pathway">
    <text evidence="1">Sulfur metabolism; glutathione biosynthesis; glutathione from L-cysteine and L-glutamate: step 1/2.</text>
</comment>
<sequence length="474" mass="55006">MDKIFNLSQIKNNLSSEQLKEGSFGIEWECLRVKENGELSLSPHPEIFGDKLTNPYITTDFSESQIEIITPAFDTIDEAFSFFSFMSDLVNSSLSDDEYLWFQSLPCILPESDKIPIAKYKGRGLGEESMEYRKGLAKKYGLKKQLISGIHFNFSFKEELIESFYDGVIGDKEKISYKEFKDSLYLKISRNYIRYVWLIIYLTGCSVAVHNSFTLDCQKLMNHKDNQGSVYSDRGPSFRNSSCGYKNLEHLYPSYASVEEFTRDIQSFIDNGHLSEAKELYTQIRLKPRNPSDLLGSLNNNGIQYLEIRTLDINPFYKCGLIKNDMNFLHMFMIYLLIKEESDYESWQEDALYNEEKTAECGYEDGVKLIKDGKEVVLKDWALSILDEMEMMVESLNLENKSVIELMKLKIINSDLTYGRRLARLVEKDGYIESQLKLSRNNKLRSKYLVEETNLLNDERFKEYVPIALQGLSK</sequence>
<evidence type="ECO:0000256" key="6">
    <source>
        <dbReference type="ARBA" id="ARBA00022840"/>
    </source>
</evidence>
<evidence type="ECO:0000256" key="7">
    <source>
        <dbReference type="ARBA" id="ARBA00048819"/>
    </source>
</evidence>
<dbReference type="GO" id="GO:0005829">
    <property type="term" value="C:cytosol"/>
    <property type="evidence" value="ECO:0007669"/>
    <property type="project" value="TreeGrafter"/>
</dbReference>
<organism evidence="9 10">
    <name type="scientific">Methanobrevibacter ruminantium (strain ATCC 35063 / DSM 1093 / JCM 13430 / OCM 146 / M1)</name>
    <name type="common">Methanobacterium ruminantium</name>
    <dbReference type="NCBI Taxonomy" id="634498"/>
    <lineage>
        <taxon>Archaea</taxon>
        <taxon>Methanobacteriati</taxon>
        <taxon>Methanobacteriota</taxon>
        <taxon>Methanomada group</taxon>
        <taxon>Methanobacteria</taxon>
        <taxon>Methanobacteriales</taxon>
        <taxon>Methanobacteriaceae</taxon>
        <taxon>Methanobrevibacter</taxon>
    </lineage>
</organism>
<dbReference type="EC" id="6.3.2.2" evidence="2"/>
<dbReference type="Gene3D" id="3.30.590.20">
    <property type="match status" value="1"/>
</dbReference>
<keyword evidence="10" id="KW-1185">Reference proteome</keyword>
<proteinExistence type="predicted"/>
<dbReference type="STRING" id="634498.mru_0465"/>
<evidence type="ECO:0000256" key="5">
    <source>
        <dbReference type="ARBA" id="ARBA00022741"/>
    </source>
</evidence>
<dbReference type="Pfam" id="PF04262">
    <property type="entry name" value="Glu_cys_ligase"/>
    <property type="match status" value="2"/>
</dbReference>
<evidence type="ECO:0000313" key="9">
    <source>
        <dbReference type="EMBL" id="ADC46316.1"/>
    </source>
</evidence>
<evidence type="ECO:0000256" key="2">
    <source>
        <dbReference type="ARBA" id="ARBA00012220"/>
    </source>
</evidence>
<keyword evidence="5" id="KW-0547">Nucleotide-binding</keyword>
<dbReference type="OrthoDB" id="82233at2157"/>
<dbReference type="EMBL" id="CP001719">
    <property type="protein sequence ID" value="ADC46316.1"/>
    <property type="molecule type" value="Genomic_DNA"/>
</dbReference>
<dbReference type="RefSeq" id="WP_012955267.1">
    <property type="nucleotide sequence ID" value="NC_013790.1"/>
</dbReference>
<dbReference type="GO" id="GO:0005524">
    <property type="term" value="F:ATP binding"/>
    <property type="evidence" value="ECO:0007669"/>
    <property type="project" value="UniProtKB-KW"/>
</dbReference>
<dbReference type="KEGG" id="mru:mru_0465"/>
<dbReference type="SUPFAM" id="SSF55931">
    <property type="entry name" value="Glutamine synthetase/guanido kinase"/>
    <property type="match status" value="1"/>
</dbReference>
<feature type="domain" description="Glutamate--cysteine ligase" evidence="8">
    <location>
        <begin position="8"/>
        <end position="270"/>
    </location>
</feature>
<dbReference type="InterPro" id="IPR014746">
    <property type="entry name" value="Gln_synth/guanido_kin_cat_dom"/>
</dbReference>
<dbReference type="eggNOG" id="arCOG10328">
    <property type="taxonomic scope" value="Archaea"/>
</dbReference>
<dbReference type="GO" id="GO:0004357">
    <property type="term" value="F:glutamate-cysteine ligase activity"/>
    <property type="evidence" value="ECO:0007669"/>
    <property type="project" value="UniProtKB-EC"/>
</dbReference>
<dbReference type="PANTHER" id="PTHR38761:SF1">
    <property type="entry name" value="GLUTAMATE--CYSTEINE LIGASE"/>
    <property type="match status" value="1"/>
</dbReference>
<feature type="domain" description="Glutamate--cysteine ligase" evidence="8">
    <location>
        <begin position="274"/>
        <end position="350"/>
    </location>
</feature>
<keyword evidence="6" id="KW-0067">ATP-binding</keyword>
<keyword evidence="4" id="KW-0317">Glutathione biosynthesis</keyword>
<dbReference type="Proteomes" id="UP000008680">
    <property type="component" value="Chromosome"/>
</dbReference>
<accession>D3E133</accession>
<name>D3E133_METRM</name>
<comment type="catalytic activity">
    <reaction evidence="7">
        <text>L-cysteine + L-glutamate + ATP = gamma-L-glutamyl-L-cysteine + ADP + phosphate + H(+)</text>
        <dbReference type="Rhea" id="RHEA:13285"/>
        <dbReference type="ChEBI" id="CHEBI:15378"/>
        <dbReference type="ChEBI" id="CHEBI:29985"/>
        <dbReference type="ChEBI" id="CHEBI:30616"/>
        <dbReference type="ChEBI" id="CHEBI:35235"/>
        <dbReference type="ChEBI" id="CHEBI:43474"/>
        <dbReference type="ChEBI" id="CHEBI:58173"/>
        <dbReference type="ChEBI" id="CHEBI:456216"/>
        <dbReference type="EC" id="6.3.2.2"/>
    </reaction>
</comment>
<dbReference type="PANTHER" id="PTHR38761">
    <property type="entry name" value="GLUTAMATE--CYSTEINE LIGASE"/>
    <property type="match status" value="1"/>
</dbReference>
<keyword evidence="3 9" id="KW-0436">Ligase</keyword>
<dbReference type="InterPro" id="IPR007370">
    <property type="entry name" value="Glu_cys_ligase"/>
</dbReference>
<dbReference type="InterPro" id="IPR006334">
    <property type="entry name" value="Glut_cys_ligase"/>
</dbReference>
<reference evidence="9 10" key="1">
    <citation type="journal article" date="2010" name="PLoS ONE">
        <title>The genome sequence of the rumen methanogen Methanobrevibacter ruminantium reveals new possibilities for controlling ruminant methane emissions.</title>
        <authorList>
            <person name="Leahy S.C."/>
            <person name="Kelly W.J."/>
            <person name="Altermann E."/>
            <person name="Ronimus R.S."/>
            <person name="Yeoman C.J."/>
            <person name="Pacheco D.M."/>
            <person name="Li D."/>
            <person name="Kong Z."/>
            <person name="McTavish S."/>
            <person name="Sang C."/>
            <person name="Lambie S.C."/>
            <person name="Janssen P.H."/>
            <person name="Dey D."/>
            <person name="Attwood G.T."/>
        </authorList>
    </citation>
    <scope>NUCLEOTIDE SEQUENCE [LARGE SCALE GENOMIC DNA]</scope>
    <source>
        <strain evidence="10">ATCC 35063 / DSM 1093 / JCM 13430 / OCM 146 / M1</strain>
    </source>
</reference>
<evidence type="ECO:0000259" key="8">
    <source>
        <dbReference type="Pfam" id="PF04262"/>
    </source>
</evidence>
<evidence type="ECO:0000256" key="3">
    <source>
        <dbReference type="ARBA" id="ARBA00022598"/>
    </source>
</evidence>